<keyword evidence="2" id="KW-1185">Reference proteome</keyword>
<reference evidence="1 2" key="1">
    <citation type="submission" date="2021-08" db="EMBL/GenBank/DDBJ databases">
        <title>Draft Genome Sequence of Phanerochaete sordida strain YK-624.</title>
        <authorList>
            <person name="Mori T."/>
            <person name="Dohra H."/>
            <person name="Suzuki T."/>
            <person name="Kawagishi H."/>
            <person name="Hirai H."/>
        </authorList>
    </citation>
    <scope>NUCLEOTIDE SEQUENCE [LARGE SCALE GENOMIC DNA]</scope>
    <source>
        <strain evidence="1 2">YK-624</strain>
    </source>
</reference>
<dbReference type="EMBL" id="BPQB01000023">
    <property type="protein sequence ID" value="GJE91801.1"/>
    <property type="molecule type" value="Genomic_DNA"/>
</dbReference>
<evidence type="ECO:0000313" key="2">
    <source>
        <dbReference type="Proteomes" id="UP000703269"/>
    </source>
</evidence>
<evidence type="ECO:0008006" key="3">
    <source>
        <dbReference type="Google" id="ProtNLM"/>
    </source>
</evidence>
<evidence type="ECO:0000313" key="1">
    <source>
        <dbReference type="EMBL" id="GJE91801.1"/>
    </source>
</evidence>
<proteinExistence type="predicted"/>
<accession>A0A9P3GBM9</accession>
<comment type="caution">
    <text evidence="1">The sequence shown here is derived from an EMBL/GenBank/DDBJ whole genome shotgun (WGS) entry which is preliminary data.</text>
</comment>
<gene>
    <name evidence="1" type="ORF">PsYK624_079520</name>
</gene>
<dbReference type="OrthoDB" id="2908272at2759"/>
<sequence length="260" mass="27227">MSTSDLPEELIREILSLCLTISPTEFFRFPTLADHPDRTSRTAGLLLVSKQWLRIGAPLLYASLKLSDASHATAVAALLAADPSLGAAVTSLCIEGDCGAGLAIITKHTPRVARLYLSVDRASNLGAAHLAAALAHLRPRELCAVDMTRVMRAFGLFPWARGTRADDAVGALERAVACWTTLERVRFGPCFVVSPAMSRALELARVGVHTGASRVLDVACCALDGGVQPMMGEGAVGQGWGVVGGAVATKNETGKPQGGI</sequence>
<dbReference type="Proteomes" id="UP000703269">
    <property type="component" value="Unassembled WGS sequence"/>
</dbReference>
<protein>
    <recommendedName>
        <fullName evidence="3">F-box domain-containing protein</fullName>
    </recommendedName>
</protein>
<name>A0A9P3GBM9_9APHY</name>
<organism evidence="1 2">
    <name type="scientific">Phanerochaete sordida</name>
    <dbReference type="NCBI Taxonomy" id="48140"/>
    <lineage>
        <taxon>Eukaryota</taxon>
        <taxon>Fungi</taxon>
        <taxon>Dikarya</taxon>
        <taxon>Basidiomycota</taxon>
        <taxon>Agaricomycotina</taxon>
        <taxon>Agaricomycetes</taxon>
        <taxon>Polyporales</taxon>
        <taxon>Phanerochaetaceae</taxon>
        <taxon>Phanerochaete</taxon>
    </lineage>
</organism>
<dbReference type="AlphaFoldDB" id="A0A9P3GBM9"/>